<evidence type="ECO:0000313" key="2">
    <source>
        <dbReference type="Proteomes" id="UP000499080"/>
    </source>
</evidence>
<proteinExistence type="predicted"/>
<dbReference type="EMBL" id="BGPR01027540">
    <property type="protein sequence ID" value="GBN98120.1"/>
    <property type="molecule type" value="Genomic_DNA"/>
</dbReference>
<evidence type="ECO:0000313" key="1">
    <source>
        <dbReference type="EMBL" id="GBN98120.1"/>
    </source>
</evidence>
<sequence length="88" mass="9800">MLKVAWGGGSCVDLHGATSIFVGPQALKSLVTILDRAKKLHYPRSQVLKSGIGLEKDPSELRELQTDMIRNYEFFQNVVEQSKVNAQL</sequence>
<comment type="caution">
    <text evidence="1">The sequence shown here is derived from an EMBL/GenBank/DDBJ whole genome shotgun (WGS) entry which is preliminary data.</text>
</comment>
<protein>
    <submittedName>
        <fullName evidence="1">Uncharacterized protein</fullName>
    </submittedName>
</protein>
<accession>A0A4Y2TDQ5</accession>
<keyword evidence="2" id="KW-1185">Reference proteome</keyword>
<name>A0A4Y2TDQ5_ARAVE</name>
<dbReference type="AlphaFoldDB" id="A0A4Y2TDQ5"/>
<reference evidence="1 2" key="1">
    <citation type="journal article" date="2019" name="Sci. Rep.">
        <title>Orb-weaving spider Araneus ventricosus genome elucidates the spidroin gene catalogue.</title>
        <authorList>
            <person name="Kono N."/>
            <person name="Nakamura H."/>
            <person name="Ohtoshi R."/>
            <person name="Moran D.A.P."/>
            <person name="Shinohara A."/>
            <person name="Yoshida Y."/>
            <person name="Fujiwara M."/>
            <person name="Mori M."/>
            <person name="Tomita M."/>
            <person name="Arakawa K."/>
        </authorList>
    </citation>
    <scope>NUCLEOTIDE SEQUENCE [LARGE SCALE GENOMIC DNA]</scope>
</reference>
<organism evidence="1 2">
    <name type="scientific">Araneus ventricosus</name>
    <name type="common">Orbweaver spider</name>
    <name type="synonym">Epeira ventricosa</name>
    <dbReference type="NCBI Taxonomy" id="182803"/>
    <lineage>
        <taxon>Eukaryota</taxon>
        <taxon>Metazoa</taxon>
        <taxon>Ecdysozoa</taxon>
        <taxon>Arthropoda</taxon>
        <taxon>Chelicerata</taxon>
        <taxon>Arachnida</taxon>
        <taxon>Araneae</taxon>
        <taxon>Araneomorphae</taxon>
        <taxon>Entelegynae</taxon>
        <taxon>Araneoidea</taxon>
        <taxon>Araneidae</taxon>
        <taxon>Araneus</taxon>
    </lineage>
</organism>
<dbReference type="Proteomes" id="UP000499080">
    <property type="component" value="Unassembled WGS sequence"/>
</dbReference>
<gene>
    <name evidence="1" type="ORF">AVEN_189600_1</name>
</gene>